<feature type="transmembrane region" description="Helical" evidence="1">
    <location>
        <begin position="20"/>
        <end position="40"/>
    </location>
</feature>
<dbReference type="AlphaFoldDB" id="A0A9P5TAU1"/>
<evidence type="ECO:0000313" key="2">
    <source>
        <dbReference type="EMBL" id="KAF8482453.1"/>
    </source>
</evidence>
<dbReference type="Proteomes" id="UP000759537">
    <property type="component" value="Unassembled WGS sequence"/>
</dbReference>
<protein>
    <submittedName>
        <fullName evidence="2">Uncharacterized protein</fullName>
    </submittedName>
</protein>
<keyword evidence="1" id="KW-1133">Transmembrane helix</keyword>
<feature type="transmembrane region" description="Helical" evidence="1">
    <location>
        <begin position="224"/>
        <end position="241"/>
    </location>
</feature>
<feature type="transmembrane region" description="Helical" evidence="1">
    <location>
        <begin position="159"/>
        <end position="181"/>
    </location>
</feature>
<feature type="transmembrane region" description="Helical" evidence="1">
    <location>
        <begin position="52"/>
        <end position="72"/>
    </location>
</feature>
<organism evidence="2 3">
    <name type="scientific">Russula ochroleuca</name>
    <dbReference type="NCBI Taxonomy" id="152965"/>
    <lineage>
        <taxon>Eukaryota</taxon>
        <taxon>Fungi</taxon>
        <taxon>Dikarya</taxon>
        <taxon>Basidiomycota</taxon>
        <taxon>Agaricomycotina</taxon>
        <taxon>Agaricomycetes</taxon>
        <taxon>Russulales</taxon>
        <taxon>Russulaceae</taxon>
        <taxon>Russula</taxon>
    </lineage>
</organism>
<proteinExistence type="predicted"/>
<accession>A0A9P5TAU1</accession>
<dbReference type="EMBL" id="WHVB01000005">
    <property type="protein sequence ID" value="KAF8482453.1"/>
    <property type="molecule type" value="Genomic_DNA"/>
</dbReference>
<gene>
    <name evidence="2" type="ORF">DFH94DRAFT_365358</name>
</gene>
<dbReference type="OrthoDB" id="3197626at2759"/>
<keyword evidence="1" id="KW-0472">Membrane</keyword>
<sequence length="338" mass="37638">MVNWQDPSLLFNDYIALIKLNHALAGIFIWEIVTTLSFEWDVLRGKRPYRWTIWLYLGTRYTGLLTFIIFFIDTDGPRVPCFPFMVTNFALPYASWAFASLIIVLRVTAIWNRNIAVSLLAFGVWAAGLAFNIRSLTMVKPEFNPLVNACIVIHTHEGLANSIAVLVADIVLLLTMLIGLLRHANKNPSGVWNLLYQQCIIWIVVAAIAEIPTVVFLILDLNDVWNEMFAGPAVTILSIAASRMYRSLSKHGSITESVSVLPQFSTKVSVPGSAHFRGTNTFGPISFASATQSGSTRSAHEAPVFLPADQVLQVEFVPNMSDSSIWHENRASEVAFKH</sequence>
<feature type="transmembrane region" description="Helical" evidence="1">
    <location>
        <begin position="193"/>
        <end position="218"/>
    </location>
</feature>
<reference evidence="2" key="2">
    <citation type="journal article" date="2020" name="Nat. Commun.">
        <title>Large-scale genome sequencing of mycorrhizal fungi provides insights into the early evolution of symbiotic traits.</title>
        <authorList>
            <person name="Miyauchi S."/>
            <person name="Kiss E."/>
            <person name="Kuo A."/>
            <person name="Drula E."/>
            <person name="Kohler A."/>
            <person name="Sanchez-Garcia M."/>
            <person name="Morin E."/>
            <person name="Andreopoulos B."/>
            <person name="Barry K.W."/>
            <person name="Bonito G."/>
            <person name="Buee M."/>
            <person name="Carver A."/>
            <person name="Chen C."/>
            <person name="Cichocki N."/>
            <person name="Clum A."/>
            <person name="Culley D."/>
            <person name="Crous P.W."/>
            <person name="Fauchery L."/>
            <person name="Girlanda M."/>
            <person name="Hayes R.D."/>
            <person name="Keri Z."/>
            <person name="LaButti K."/>
            <person name="Lipzen A."/>
            <person name="Lombard V."/>
            <person name="Magnuson J."/>
            <person name="Maillard F."/>
            <person name="Murat C."/>
            <person name="Nolan M."/>
            <person name="Ohm R.A."/>
            <person name="Pangilinan J."/>
            <person name="Pereira M.F."/>
            <person name="Perotto S."/>
            <person name="Peter M."/>
            <person name="Pfister S."/>
            <person name="Riley R."/>
            <person name="Sitrit Y."/>
            <person name="Stielow J.B."/>
            <person name="Szollosi G."/>
            <person name="Zifcakova L."/>
            <person name="Stursova M."/>
            <person name="Spatafora J.W."/>
            <person name="Tedersoo L."/>
            <person name="Vaario L.M."/>
            <person name="Yamada A."/>
            <person name="Yan M."/>
            <person name="Wang P."/>
            <person name="Xu J."/>
            <person name="Bruns T."/>
            <person name="Baldrian P."/>
            <person name="Vilgalys R."/>
            <person name="Dunand C."/>
            <person name="Henrissat B."/>
            <person name="Grigoriev I.V."/>
            <person name="Hibbett D."/>
            <person name="Nagy L.G."/>
            <person name="Martin F.M."/>
        </authorList>
    </citation>
    <scope>NUCLEOTIDE SEQUENCE</scope>
    <source>
        <strain evidence="2">Prilba</strain>
    </source>
</reference>
<keyword evidence="3" id="KW-1185">Reference proteome</keyword>
<name>A0A9P5TAU1_9AGAM</name>
<evidence type="ECO:0000256" key="1">
    <source>
        <dbReference type="SAM" id="Phobius"/>
    </source>
</evidence>
<evidence type="ECO:0000313" key="3">
    <source>
        <dbReference type="Proteomes" id="UP000759537"/>
    </source>
</evidence>
<feature type="transmembrane region" description="Helical" evidence="1">
    <location>
        <begin position="84"/>
        <end position="105"/>
    </location>
</feature>
<reference evidence="2" key="1">
    <citation type="submission" date="2019-10" db="EMBL/GenBank/DDBJ databases">
        <authorList>
            <consortium name="DOE Joint Genome Institute"/>
            <person name="Kuo A."/>
            <person name="Miyauchi S."/>
            <person name="Kiss E."/>
            <person name="Drula E."/>
            <person name="Kohler A."/>
            <person name="Sanchez-Garcia M."/>
            <person name="Andreopoulos B."/>
            <person name="Barry K.W."/>
            <person name="Bonito G."/>
            <person name="Buee M."/>
            <person name="Carver A."/>
            <person name="Chen C."/>
            <person name="Cichocki N."/>
            <person name="Clum A."/>
            <person name="Culley D."/>
            <person name="Crous P.W."/>
            <person name="Fauchery L."/>
            <person name="Girlanda M."/>
            <person name="Hayes R."/>
            <person name="Keri Z."/>
            <person name="LaButti K."/>
            <person name="Lipzen A."/>
            <person name="Lombard V."/>
            <person name="Magnuson J."/>
            <person name="Maillard F."/>
            <person name="Morin E."/>
            <person name="Murat C."/>
            <person name="Nolan M."/>
            <person name="Ohm R."/>
            <person name="Pangilinan J."/>
            <person name="Pereira M."/>
            <person name="Perotto S."/>
            <person name="Peter M."/>
            <person name="Riley R."/>
            <person name="Sitrit Y."/>
            <person name="Stielow B."/>
            <person name="Szollosi G."/>
            <person name="Zifcakova L."/>
            <person name="Stursova M."/>
            <person name="Spatafora J.W."/>
            <person name="Tedersoo L."/>
            <person name="Vaario L.-M."/>
            <person name="Yamada A."/>
            <person name="Yan M."/>
            <person name="Wang P."/>
            <person name="Xu J."/>
            <person name="Bruns T."/>
            <person name="Baldrian P."/>
            <person name="Vilgalys R."/>
            <person name="Henrissat B."/>
            <person name="Grigoriev I.V."/>
            <person name="Hibbett D."/>
            <person name="Nagy L.G."/>
            <person name="Martin F.M."/>
        </authorList>
    </citation>
    <scope>NUCLEOTIDE SEQUENCE</scope>
    <source>
        <strain evidence="2">Prilba</strain>
    </source>
</reference>
<comment type="caution">
    <text evidence="2">The sequence shown here is derived from an EMBL/GenBank/DDBJ whole genome shotgun (WGS) entry which is preliminary data.</text>
</comment>
<feature type="transmembrane region" description="Helical" evidence="1">
    <location>
        <begin position="117"/>
        <end position="139"/>
    </location>
</feature>
<keyword evidence="1" id="KW-0812">Transmembrane</keyword>